<dbReference type="Proteomes" id="UP000000460">
    <property type="component" value="Segment"/>
</dbReference>
<dbReference type="RefSeq" id="YP_006989970.1">
    <property type="nucleotide sequence ID" value="NC_019411.1"/>
</dbReference>
<proteinExistence type="predicted"/>
<keyword evidence="2" id="KW-1185">Reference proteome</keyword>
<accession>K4JVW3</accession>
<evidence type="ECO:0000313" key="1">
    <source>
        <dbReference type="EMBL" id="AFU88555.1"/>
    </source>
</evidence>
<sequence length="80" mass="9270">MQRTLHSTGQELSVKFKFPSENLTLTVHAEQDSPMAFLWVEGRSVDYFEKLLSFEPADLDLLIATLSEARKMIREREPQD</sequence>
<reference evidence="1 2" key="1">
    <citation type="journal article" date="2012" name="BMC Genomics">
        <title>The Caulobacter crescentus phage phiCbK: genomics of a canonical phage.</title>
        <authorList>
            <person name="Gill J.J."/>
            <person name="Berry J.D."/>
            <person name="Russell W.K."/>
            <person name="Lessor L."/>
            <person name="Escobar Garcia D.A."/>
            <person name="Hernandez D."/>
            <person name="Kane A."/>
            <person name="Keene J."/>
            <person name="Maddox M."/>
            <person name="Martin R."/>
            <person name="Mohan S."/>
            <person name="Thorn A.M."/>
            <person name="Russell D.H."/>
            <person name="Young R."/>
        </authorList>
    </citation>
    <scope>NUCLEOTIDE SEQUENCE [LARGE SCALE GENOMIC DNA]</scope>
</reference>
<evidence type="ECO:0000313" key="2">
    <source>
        <dbReference type="Proteomes" id="UP000000460"/>
    </source>
</evidence>
<dbReference type="KEGG" id="vg:13996772"/>
<name>K4JVW3_9CAUD</name>
<organism evidence="1 2">
    <name type="scientific">Caulobacter phage CcrSwift</name>
    <dbReference type="NCBI Taxonomy" id="2927984"/>
    <lineage>
        <taxon>Viruses</taxon>
        <taxon>Duplodnaviria</taxon>
        <taxon>Heunggongvirae</taxon>
        <taxon>Uroviricota</taxon>
        <taxon>Caudoviricetes</taxon>
        <taxon>Jeanschmidtviridae</taxon>
        <taxon>Shapirovirus</taxon>
        <taxon>Shapirovirus swift</taxon>
    </lineage>
</organism>
<dbReference type="EMBL" id="JX100809">
    <property type="protein sequence ID" value="AFU88555.1"/>
    <property type="molecule type" value="Genomic_DNA"/>
</dbReference>
<gene>
    <name evidence="1" type="ORF">CcrSwift_gp237</name>
</gene>
<dbReference type="GeneID" id="13996772"/>
<protein>
    <submittedName>
        <fullName evidence="1">Uncharacterized protein</fullName>
    </submittedName>
</protein>